<feature type="region of interest" description="Disordered" evidence="1">
    <location>
        <begin position="638"/>
        <end position="661"/>
    </location>
</feature>
<feature type="domain" description="DUF1758" evidence="2">
    <location>
        <begin position="850"/>
        <end position="969"/>
    </location>
</feature>
<dbReference type="Gene3D" id="3.30.70.270">
    <property type="match status" value="1"/>
</dbReference>
<evidence type="ECO:0000313" key="3">
    <source>
        <dbReference type="Proteomes" id="UP000887572"/>
    </source>
</evidence>
<keyword evidence="3" id="KW-1185">Reference proteome</keyword>
<feature type="region of interest" description="Disordered" evidence="1">
    <location>
        <begin position="386"/>
        <end position="429"/>
    </location>
</feature>
<protein>
    <submittedName>
        <fullName evidence="4">Peptidase aspartic putative domain-containing protein</fullName>
    </submittedName>
</protein>
<feature type="compositionally biased region" description="Basic and acidic residues" evidence="1">
    <location>
        <begin position="638"/>
        <end position="648"/>
    </location>
</feature>
<name>A0A914HRH4_GLORO</name>
<evidence type="ECO:0000313" key="4">
    <source>
        <dbReference type="WBParaSite" id="Gr19_v10_g3259.t1"/>
    </source>
</evidence>
<dbReference type="Gene3D" id="3.10.10.10">
    <property type="entry name" value="HIV Type 1 Reverse Transcriptase, subunit A, domain 1"/>
    <property type="match status" value="1"/>
</dbReference>
<feature type="region of interest" description="Disordered" evidence="1">
    <location>
        <begin position="36"/>
        <end position="58"/>
    </location>
</feature>
<dbReference type="InterPro" id="IPR043128">
    <property type="entry name" value="Rev_trsase/Diguanyl_cyclase"/>
</dbReference>
<dbReference type="SUPFAM" id="SSF56672">
    <property type="entry name" value="DNA/RNA polymerases"/>
    <property type="match status" value="1"/>
</dbReference>
<sequence length="1330" mass="150096">MFFLFVQGLVPAGFRSPRLPPVDVLLEPVDKSPLRRRAPEAFRESEPQEGTTPQTCRTPPHEICPFPHPLQIIGEVPPQIFLVQRPGIGSTCEVCIQPAAVGSATACVCCARDCLCRLQPLNIFWTPAGERRKTKVQSACRVSSTAAFGHRPFPSTTSLVDRRFRPPTVSVDHQSRRPPLSATDRFRRPPVSSTAAFGHRPFRRPPVSSTAISADHPFRRLSLSPTAVFGDRSSSRASTIVSVDRRPPSQSTAVPVDRRSRRPSSRDDMSGRIRSSLGAALKALRTHIGEVANILQKEMDDEVLYRLRLVTAQLNASIARVEGYNEKWCQIIDGLEGEAKEAEEAIYATFPPRPLADLTRGDELLLANRPFLEQCEVAHDTLVMASTTLDENSSSRPESRESSIRHTGNNNGPADAEDPVDDDPSPELGARIRNLRFDNTQPLPNQPRTRTSLPAVQPRVKLPPIRLPNFSGDPKDWPTFWQIFSSAVDSEPSYDNVLKMSHLLSLLDKSVLNVVAGYLPTNDNYPRVVDLLKRRFGDPRALKESLQAELCHLPVAGDSVASLRKFHDVIERVCRQLADHGIKDDTWVVFAIKERLPRGVLAELIKEERRLGRDWNSDSWRRELDQLISVKEEVQRCRSVREEDNHPPRRDHRPFKPHPETTRTFAVMNRGGRDGPRCSLCEGRHKPSKCQRFGNPQARSDRLKEQNRCLNCLLEGHRPNDCPSDRRCSRCQGRHHFLVCFARDNVAPPNRRNVRPPPTRQPYQAMPVATRANPNRRFPPSRGPTQAHPVMEQRSQVESERPNEPTPAGAATGDVLVAAAVGLPRKKPFAYLMTKKLLVSARGRKQQIPVFVFFDSGSQTSFISSRLVDQLQPPRGHGIDQLEIHGFGGADQDPLNIQSPTYAVQIQRENGKWEEMILNRTKEISTAFEMVEWGGDGDTDAMTEGQSAFEYTKEKPDIMIGIRQFWRFFIAKEGEVAPGLFLIRTIFGTVIGGETELGRSPEQGNSLSLMAIHPSNREYMPTPNAVEEFWNLESIGIREDPAQDDDATALQLLERSIQQKEDGRYSVRWPWKEQSPPLDSNFRMAFSRLGSILAKMQGSDVLKKYDETIREQLNQGIIEVASRKPQALEHFLPHHGVVTHKLRIVYDASAHRRGSPSLNDCLYRGPILLPDLAGLLLRFRCPKFPVLADIQAAFLIIGLEPEEREVCKFLWVRDPNKPLTATNMTVYRFCRVPFGIICSPTVLAVVIRHHLHKFGDEAVAMFDNLYVDNLLIECETIEEAKRRCKRAKDVFANARMNLREFISSLVDRRFQPPTVPSTNSRDRRFRTLTV</sequence>
<dbReference type="Pfam" id="PF03564">
    <property type="entry name" value="DUF1759"/>
    <property type="match status" value="1"/>
</dbReference>
<reference evidence="4" key="1">
    <citation type="submission" date="2022-11" db="UniProtKB">
        <authorList>
            <consortium name="WormBaseParasite"/>
        </authorList>
    </citation>
    <scope>IDENTIFICATION</scope>
</reference>
<organism evidence="3 4">
    <name type="scientific">Globodera rostochiensis</name>
    <name type="common">Golden nematode worm</name>
    <name type="synonym">Heterodera rostochiensis</name>
    <dbReference type="NCBI Taxonomy" id="31243"/>
    <lineage>
        <taxon>Eukaryota</taxon>
        <taxon>Metazoa</taxon>
        <taxon>Ecdysozoa</taxon>
        <taxon>Nematoda</taxon>
        <taxon>Chromadorea</taxon>
        <taxon>Rhabditida</taxon>
        <taxon>Tylenchina</taxon>
        <taxon>Tylenchomorpha</taxon>
        <taxon>Tylenchoidea</taxon>
        <taxon>Heteroderidae</taxon>
        <taxon>Heteroderinae</taxon>
        <taxon>Globodera</taxon>
    </lineage>
</organism>
<feature type="region of interest" description="Disordered" evidence="1">
    <location>
        <begin position="167"/>
        <end position="213"/>
    </location>
</feature>
<dbReference type="InterPro" id="IPR043502">
    <property type="entry name" value="DNA/RNA_pol_sf"/>
</dbReference>
<dbReference type="InterPro" id="IPR008737">
    <property type="entry name" value="DUF1758"/>
</dbReference>
<dbReference type="PANTHER" id="PTHR47331">
    <property type="entry name" value="PHD-TYPE DOMAIN-CONTAINING PROTEIN"/>
    <property type="match status" value="1"/>
</dbReference>
<accession>A0A914HRH4</accession>
<feature type="region of interest" description="Disordered" evidence="1">
    <location>
        <begin position="750"/>
        <end position="810"/>
    </location>
</feature>
<feature type="compositionally biased region" description="Acidic residues" evidence="1">
    <location>
        <begin position="415"/>
        <end position="425"/>
    </location>
</feature>
<dbReference type="WBParaSite" id="Gr19_v10_g3259.t1">
    <property type="protein sequence ID" value="Gr19_v10_g3259.t1"/>
    <property type="gene ID" value="Gr19_v10_g3259"/>
</dbReference>
<dbReference type="PANTHER" id="PTHR47331:SF1">
    <property type="entry name" value="GAG-LIKE PROTEIN"/>
    <property type="match status" value="1"/>
</dbReference>
<dbReference type="Proteomes" id="UP000887572">
    <property type="component" value="Unplaced"/>
</dbReference>
<dbReference type="Pfam" id="PF05585">
    <property type="entry name" value="DUF1758"/>
    <property type="match status" value="1"/>
</dbReference>
<dbReference type="InterPro" id="IPR005312">
    <property type="entry name" value="DUF1759"/>
</dbReference>
<feature type="compositionally biased region" description="Polar residues" evidence="1">
    <location>
        <begin position="48"/>
        <end position="57"/>
    </location>
</feature>
<evidence type="ECO:0000259" key="2">
    <source>
        <dbReference type="Pfam" id="PF05585"/>
    </source>
</evidence>
<feature type="compositionally biased region" description="Basic and acidic residues" evidence="1">
    <location>
        <begin position="36"/>
        <end position="46"/>
    </location>
</feature>
<proteinExistence type="predicted"/>
<feature type="region of interest" description="Disordered" evidence="1">
    <location>
        <begin position="234"/>
        <end position="272"/>
    </location>
</feature>
<evidence type="ECO:0000256" key="1">
    <source>
        <dbReference type="SAM" id="MobiDB-lite"/>
    </source>
</evidence>